<accession>A0A9N9CE56</accession>
<dbReference type="AlphaFoldDB" id="A0A9N9CE56"/>
<dbReference type="Proteomes" id="UP000789570">
    <property type="component" value="Unassembled WGS sequence"/>
</dbReference>
<sequence>KTQETYQKRHHQSDVSAEYSTHVIDQTQEPQPKRVNISKHQTTEEELAILTPLVNATPTEE</sequence>
<name>A0A9N9CE56_9GLOM</name>
<dbReference type="OrthoDB" id="10363226at2759"/>
<proteinExistence type="predicted"/>
<feature type="compositionally biased region" description="Polar residues" evidence="1">
    <location>
        <begin position="14"/>
        <end position="30"/>
    </location>
</feature>
<evidence type="ECO:0000256" key="1">
    <source>
        <dbReference type="SAM" id="MobiDB-lite"/>
    </source>
</evidence>
<organism evidence="2 3">
    <name type="scientific">Funneliformis caledonium</name>
    <dbReference type="NCBI Taxonomy" id="1117310"/>
    <lineage>
        <taxon>Eukaryota</taxon>
        <taxon>Fungi</taxon>
        <taxon>Fungi incertae sedis</taxon>
        <taxon>Mucoromycota</taxon>
        <taxon>Glomeromycotina</taxon>
        <taxon>Glomeromycetes</taxon>
        <taxon>Glomerales</taxon>
        <taxon>Glomeraceae</taxon>
        <taxon>Funneliformis</taxon>
    </lineage>
</organism>
<keyword evidence="3" id="KW-1185">Reference proteome</keyword>
<gene>
    <name evidence="2" type="ORF">FCALED_LOCUS8327</name>
</gene>
<feature type="region of interest" description="Disordered" evidence="1">
    <location>
        <begin position="1"/>
        <end position="34"/>
    </location>
</feature>
<comment type="caution">
    <text evidence="2">The sequence shown here is derived from an EMBL/GenBank/DDBJ whole genome shotgun (WGS) entry which is preliminary data.</text>
</comment>
<reference evidence="2" key="1">
    <citation type="submission" date="2021-06" db="EMBL/GenBank/DDBJ databases">
        <authorList>
            <person name="Kallberg Y."/>
            <person name="Tangrot J."/>
            <person name="Rosling A."/>
        </authorList>
    </citation>
    <scope>NUCLEOTIDE SEQUENCE</scope>
    <source>
        <strain evidence="2">UK204</strain>
    </source>
</reference>
<evidence type="ECO:0000313" key="3">
    <source>
        <dbReference type="Proteomes" id="UP000789570"/>
    </source>
</evidence>
<evidence type="ECO:0000313" key="2">
    <source>
        <dbReference type="EMBL" id="CAG8595671.1"/>
    </source>
</evidence>
<feature type="non-terminal residue" evidence="2">
    <location>
        <position position="1"/>
    </location>
</feature>
<dbReference type="EMBL" id="CAJVPQ010002401">
    <property type="protein sequence ID" value="CAG8595671.1"/>
    <property type="molecule type" value="Genomic_DNA"/>
</dbReference>
<protein>
    <submittedName>
        <fullName evidence="2">4463_t:CDS:1</fullName>
    </submittedName>
</protein>